<evidence type="ECO:0000313" key="2">
    <source>
        <dbReference type="EMBL" id="KNE57830.1"/>
    </source>
</evidence>
<organism evidence="2 3">
    <name type="scientific">Allomyces macrogynus (strain ATCC 38327)</name>
    <name type="common">Allomyces javanicus var. macrogynus</name>
    <dbReference type="NCBI Taxonomy" id="578462"/>
    <lineage>
        <taxon>Eukaryota</taxon>
        <taxon>Fungi</taxon>
        <taxon>Fungi incertae sedis</taxon>
        <taxon>Blastocladiomycota</taxon>
        <taxon>Blastocladiomycetes</taxon>
        <taxon>Blastocladiales</taxon>
        <taxon>Blastocladiaceae</taxon>
        <taxon>Allomyces</taxon>
    </lineage>
</organism>
<protein>
    <submittedName>
        <fullName evidence="2">Uncharacterized protein</fullName>
    </submittedName>
</protein>
<reference evidence="3" key="2">
    <citation type="submission" date="2009-11" db="EMBL/GenBank/DDBJ databases">
        <title>The Genome Sequence of Allomyces macrogynus strain ATCC 38327.</title>
        <authorList>
            <consortium name="The Broad Institute Genome Sequencing Platform"/>
            <person name="Russ C."/>
            <person name="Cuomo C."/>
            <person name="Shea T."/>
            <person name="Young S.K."/>
            <person name="Zeng Q."/>
            <person name="Koehrsen M."/>
            <person name="Haas B."/>
            <person name="Borodovsky M."/>
            <person name="Guigo R."/>
            <person name="Alvarado L."/>
            <person name="Berlin A."/>
            <person name="Borenstein D."/>
            <person name="Chen Z."/>
            <person name="Engels R."/>
            <person name="Freedman E."/>
            <person name="Gellesch M."/>
            <person name="Goldberg J."/>
            <person name="Griggs A."/>
            <person name="Gujja S."/>
            <person name="Heiman D."/>
            <person name="Hepburn T."/>
            <person name="Howarth C."/>
            <person name="Jen D."/>
            <person name="Larson L."/>
            <person name="Lewis B."/>
            <person name="Mehta T."/>
            <person name="Park D."/>
            <person name="Pearson M."/>
            <person name="Roberts A."/>
            <person name="Saif S."/>
            <person name="Shenoy N."/>
            <person name="Sisk P."/>
            <person name="Stolte C."/>
            <person name="Sykes S."/>
            <person name="Walk T."/>
            <person name="White J."/>
            <person name="Yandava C."/>
            <person name="Burger G."/>
            <person name="Gray M.W."/>
            <person name="Holland P.W.H."/>
            <person name="King N."/>
            <person name="Lang F.B.F."/>
            <person name="Roger A.J."/>
            <person name="Ruiz-Trillo I."/>
            <person name="Lander E."/>
            <person name="Nusbaum C."/>
        </authorList>
    </citation>
    <scope>NUCLEOTIDE SEQUENCE [LARGE SCALE GENOMIC DNA]</scope>
    <source>
        <strain evidence="3">ATCC 38327</strain>
    </source>
</reference>
<feature type="compositionally biased region" description="Polar residues" evidence="1">
    <location>
        <begin position="157"/>
        <end position="166"/>
    </location>
</feature>
<accession>A0A0L0S5V0</accession>
<evidence type="ECO:0000256" key="1">
    <source>
        <dbReference type="SAM" id="MobiDB-lite"/>
    </source>
</evidence>
<feature type="compositionally biased region" description="Pro residues" evidence="1">
    <location>
        <begin position="106"/>
        <end position="116"/>
    </location>
</feature>
<dbReference type="EMBL" id="GG745332">
    <property type="protein sequence ID" value="KNE57830.1"/>
    <property type="molecule type" value="Genomic_DNA"/>
</dbReference>
<gene>
    <name evidence="2" type="ORF">AMAG_18350</name>
</gene>
<proteinExistence type="predicted"/>
<evidence type="ECO:0000313" key="3">
    <source>
        <dbReference type="Proteomes" id="UP000054350"/>
    </source>
</evidence>
<feature type="compositionally biased region" description="Low complexity" evidence="1">
    <location>
        <begin position="212"/>
        <end position="223"/>
    </location>
</feature>
<reference evidence="2 3" key="1">
    <citation type="submission" date="2009-11" db="EMBL/GenBank/DDBJ databases">
        <title>Annotation of Allomyces macrogynus ATCC 38327.</title>
        <authorList>
            <consortium name="The Broad Institute Genome Sequencing Platform"/>
            <person name="Russ C."/>
            <person name="Cuomo C."/>
            <person name="Burger G."/>
            <person name="Gray M.W."/>
            <person name="Holland P.W.H."/>
            <person name="King N."/>
            <person name="Lang F.B.F."/>
            <person name="Roger A.J."/>
            <person name="Ruiz-Trillo I."/>
            <person name="Young S.K."/>
            <person name="Zeng Q."/>
            <person name="Gargeya S."/>
            <person name="Fitzgerald M."/>
            <person name="Haas B."/>
            <person name="Abouelleil A."/>
            <person name="Alvarado L."/>
            <person name="Arachchi H.M."/>
            <person name="Berlin A."/>
            <person name="Chapman S.B."/>
            <person name="Gearin G."/>
            <person name="Goldberg J."/>
            <person name="Griggs A."/>
            <person name="Gujja S."/>
            <person name="Hansen M."/>
            <person name="Heiman D."/>
            <person name="Howarth C."/>
            <person name="Larimer J."/>
            <person name="Lui A."/>
            <person name="MacDonald P.J.P."/>
            <person name="McCowen C."/>
            <person name="Montmayeur A."/>
            <person name="Murphy C."/>
            <person name="Neiman D."/>
            <person name="Pearson M."/>
            <person name="Priest M."/>
            <person name="Roberts A."/>
            <person name="Saif S."/>
            <person name="Shea T."/>
            <person name="Sisk P."/>
            <person name="Stolte C."/>
            <person name="Sykes S."/>
            <person name="Wortman J."/>
            <person name="Nusbaum C."/>
            <person name="Birren B."/>
        </authorList>
    </citation>
    <scope>NUCLEOTIDE SEQUENCE [LARGE SCALE GENOMIC DNA]</scope>
    <source>
        <strain evidence="2 3">ATCC 38327</strain>
    </source>
</reference>
<dbReference type="VEuPathDB" id="FungiDB:AMAG_18350"/>
<sequence length="289" mass="31328">MSSPSHRWSTFAEECDHALNTLDAVLFDPSEYHGDEPTGWPSASAGRTASHETVAVHALDEVLNPAPRPHRSSHYDGDSLRISTRGHGRQSRSGNGSGPELASQPNPQPYSQPIPQPCSQHSHSHSRHSRESTGALSRSRHDAPPPPPPAFRDSRQRCLSSATSSWHPPDSPGVFRVSHAHAPAPPPASAHADSRSDRNAAENVPPSFHAYPTSSRSPPTRRSNAARGPPLSRSAFANANAPLVSPLARMDIVRIRDPTVLLDRTVTESETAVFERLSDQVTRKYLAKP</sequence>
<dbReference type="Proteomes" id="UP000054350">
    <property type="component" value="Unassembled WGS sequence"/>
</dbReference>
<dbReference type="AlphaFoldDB" id="A0A0L0S5V0"/>
<feature type="region of interest" description="Disordered" evidence="1">
    <location>
        <begin position="29"/>
        <end position="239"/>
    </location>
</feature>
<keyword evidence="3" id="KW-1185">Reference proteome</keyword>
<name>A0A0L0S5V0_ALLM3</name>